<feature type="region of interest" description="Disordered" evidence="1">
    <location>
        <begin position="47"/>
        <end position="73"/>
    </location>
</feature>
<organism evidence="2 3">
    <name type="scientific">Pristionchus mayeri</name>
    <dbReference type="NCBI Taxonomy" id="1317129"/>
    <lineage>
        <taxon>Eukaryota</taxon>
        <taxon>Metazoa</taxon>
        <taxon>Ecdysozoa</taxon>
        <taxon>Nematoda</taxon>
        <taxon>Chromadorea</taxon>
        <taxon>Rhabditida</taxon>
        <taxon>Rhabditina</taxon>
        <taxon>Diplogasteromorpha</taxon>
        <taxon>Diplogasteroidea</taxon>
        <taxon>Neodiplogasteridae</taxon>
        <taxon>Pristionchus</taxon>
    </lineage>
</organism>
<name>A0AAN5C8Y0_9BILA</name>
<protein>
    <submittedName>
        <fullName evidence="2">Uncharacterized protein</fullName>
    </submittedName>
</protein>
<comment type="caution">
    <text evidence="2">The sequence shown here is derived from an EMBL/GenBank/DDBJ whole genome shotgun (WGS) entry which is preliminary data.</text>
</comment>
<reference evidence="3" key="1">
    <citation type="submission" date="2022-10" db="EMBL/GenBank/DDBJ databases">
        <title>Genome assembly of Pristionchus species.</title>
        <authorList>
            <person name="Yoshida K."/>
            <person name="Sommer R.J."/>
        </authorList>
    </citation>
    <scope>NUCLEOTIDE SEQUENCE [LARGE SCALE GENOMIC DNA]</scope>
    <source>
        <strain evidence="3">RS5460</strain>
    </source>
</reference>
<gene>
    <name evidence="2" type="ORF">PMAYCL1PPCAC_05270</name>
</gene>
<evidence type="ECO:0000313" key="2">
    <source>
        <dbReference type="EMBL" id="GMR35075.1"/>
    </source>
</evidence>
<evidence type="ECO:0000313" key="3">
    <source>
        <dbReference type="Proteomes" id="UP001328107"/>
    </source>
</evidence>
<dbReference type="AlphaFoldDB" id="A0AAN5C8Y0"/>
<keyword evidence="3" id="KW-1185">Reference proteome</keyword>
<evidence type="ECO:0000256" key="1">
    <source>
        <dbReference type="SAM" id="MobiDB-lite"/>
    </source>
</evidence>
<dbReference type="EMBL" id="BTRK01000002">
    <property type="protein sequence ID" value="GMR35075.1"/>
    <property type="molecule type" value="Genomic_DNA"/>
</dbReference>
<sequence length="212" mass="23880">MFLQQINGNKIPLMNFHHVIPLLPMDYTSATVSPRTVLLPFFPPQVPPQGQSGSPSTDRPGRPQRQPRRKLSQPDLFGAEPRISIVSFPTMLVVSIRPLVRDYLLFLIGLSLLLDPIVFTEPSIAGARNLLLVKIPASPLKTATREHRMIEFKRSNRTIVSFVSAAVIRIDHFVLDFVGLVGGRRRRRRIEDAAEARYEPSDDRIDATPIKT</sequence>
<accession>A0AAN5C8Y0</accession>
<dbReference type="Proteomes" id="UP001328107">
    <property type="component" value="Unassembled WGS sequence"/>
</dbReference>
<proteinExistence type="predicted"/>